<proteinExistence type="predicted"/>
<feature type="transmembrane region" description="Helical" evidence="6">
    <location>
        <begin position="294"/>
        <end position="317"/>
    </location>
</feature>
<sequence>MELVSNFLEKVLTSESLTPQATDSGSHAMYAPSASTASGRANPTTSAEHPITENMDSYRKKNESGLLRARRKAAELDFMSYFMTSKQSGADGNGSSTSIRNSVFMDKLLEKMIDMIVPIDTKATTSELNQIKFRIDMQKQRPPLSVNTLSTNTVNLNARLSFPFLMIDYTYRFFNWSQPSFTFGMLLLITILVLNPVYLSILPPFIIINNVLVPYYLHIHSPDPAAQDKNGSFQLDPTEESLNSWDYPKPLPELSREFVLNLTDIQNHQVLYIQTWDAWVWFTKEYLYWKDDQLSSFILLSIFSIIIINCCTLPVIISLLWNRLWILKGFIIFSVWTVSILANPGYRNIILDYLYHEETRLKWLNYSNKLEDYANKVLTHTEVDDTPVYKVVEIYELQCLSSNKVWERLGFTDCMYTINNPIRKQGLNLTYKEKEEDGQQPNNNNNNNNNNLKSSRIIKKLSLKDVLPPTNWVFVENQWKLDLFVSNWVARNLVGDVTFIDEDEKWAYDFNDETGDIFRRRRWVRHVRRETEADRKAKDIKSDKDTEEIGTEKFSDYLI</sequence>
<keyword evidence="4 6" id="KW-0472">Membrane</keyword>
<feature type="domain" description="TECPR1-like DysF" evidence="7">
    <location>
        <begin position="143"/>
        <end position="525"/>
    </location>
</feature>
<evidence type="ECO:0000256" key="2">
    <source>
        <dbReference type="ARBA" id="ARBA00022692"/>
    </source>
</evidence>
<dbReference type="InterPro" id="IPR052816">
    <property type="entry name" value="Peroxisomal_Membrane_PEX28-32"/>
</dbReference>
<comment type="caution">
    <text evidence="8">The sequence shown here is derived from an EMBL/GenBank/DDBJ whole genome shotgun (WGS) entry which is preliminary data.</text>
</comment>
<dbReference type="AlphaFoldDB" id="A0A9P7VE28"/>
<gene>
    <name evidence="8" type="ORF">KQ657_000142</name>
</gene>
<dbReference type="OrthoDB" id="74314at2759"/>
<evidence type="ECO:0000313" key="9">
    <source>
        <dbReference type="Proteomes" id="UP000790833"/>
    </source>
</evidence>
<keyword evidence="2 6" id="KW-0812">Transmembrane</keyword>
<dbReference type="RefSeq" id="XP_043051675.1">
    <property type="nucleotide sequence ID" value="XM_043190998.1"/>
</dbReference>
<dbReference type="Pfam" id="PF06398">
    <property type="entry name" value="Pex24p"/>
    <property type="match status" value="1"/>
</dbReference>
<dbReference type="GO" id="GO:0007031">
    <property type="term" value="P:peroxisome organization"/>
    <property type="evidence" value="ECO:0007669"/>
    <property type="project" value="UniProtKB-ARBA"/>
</dbReference>
<dbReference type="PANTHER" id="PTHR28304">
    <property type="entry name" value="PEROXISOMAL MEMBRANE PROTEIN PEX29"/>
    <property type="match status" value="1"/>
</dbReference>
<dbReference type="Proteomes" id="UP000790833">
    <property type="component" value="Unassembled WGS sequence"/>
</dbReference>
<protein>
    <recommendedName>
        <fullName evidence="7">TECPR1-like DysF domain-containing protein</fullName>
    </recommendedName>
</protein>
<dbReference type="PANTHER" id="PTHR28304:SF2">
    <property type="entry name" value="PEROXISOMAL MEMBRANE PROTEIN PEX29"/>
    <property type="match status" value="1"/>
</dbReference>
<comment type="subcellular location">
    <subcellularLocation>
        <location evidence="1">Membrane</location>
        <topology evidence="1">Multi-pass membrane protein</topology>
    </subcellularLocation>
</comment>
<organism evidence="8 9">
    <name type="scientific">Scheffersomyces spartinae</name>
    <dbReference type="NCBI Taxonomy" id="45513"/>
    <lineage>
        <taxon>Eukaryota</taxon>
        <taxon>Fungi</taxon>
        <taxon>Dikarya</taxon>
        <taxon>Ascomycota</taxon>
        <taxon>Saccharomycotina</taxon>
        <taxon>Pichiomycetes</taxon>
        <taxon>Debaryomycetaceae</taxon>
        <taxon>Scheffersomyces</taxon>
    </lineage>
</organism>
<feature type="transmembrane region" description="Helical" evidence="6">
    <location>
        <begin position="324"/>
        <end position="342"/>
    </location>
</feature>
<evidence type="ECO:0000256" key="1">
    <source>
        <dbReference type="ARBA" id="ARBA00004141"/>
    </source>
</evidence>
<keyword evidence="9" id="KW-1185">Reference proteome</keyword>
<keyword evidence="3 6" id="KW-1133">Transmembrane helix</keyword>
<evidence type="ECO:0000256" key="3">
    <source>
        <dbReference type="ARBA" id="ARBA00022989"/>
    </source>
</evidence>
<evidence type="ECO:0000256" key="5">
    <source>
        <dbReference type="SAM" id="MobiDB-lite"/>
    </source>
</evidence>
<evidence type="ECO:0000313" key="8">
    <source>
        <dbReference type="EMBL" id="KAG7196130.1"/>
    </source>
</evidence>
<dbReference type="GeneID" id="66113516"/>
<dbReference type="EMBL" id="JAHMUF010000001">
    <property type="protein sequence ID" value="KAG7196130.1"/>
    <property type="molecule type" value="Genomic_DNA"/>
</dbReference>
<evidence type="ECO:0000259" key="7">
    <source>
        <dbReference type="Pfam" id="PF06398"/>
    </source>
</evidence>
<reference evidence="8" key="1">
    <citation type="submission" date="2021-03" db="EMBL/GenBank/DDBJ databases">
        <authorList>
            <person name="Palmer J.M."/>
        </authorList>
    </citation>
    <scope>NUCLEOTIDE SEQUENCE</scope>
    <source>
        <strain evidence="8">ARV_011</strain>
    </source>
</reference>
<accession>A0A9P7VE28</accession>
<dbReference type="GO" id="GO:0005778">
    <property type="term" value="C:peroxisomal membrane"/>
    <property type="evidence" value="ECO:0007669"/>
    <property type="project" value="TreeGrafter"/>
</dbReference>
<name>A0A9P7VE28_9ASCO</name>
<feature type="compositionally biased region" description="Polar residues" evidence="5">
    <location>
        <begin position="33"/>
        <end position="47"/>
    </location>
</feature>
<evidence type="ECO:0000256" key="4">
    <source>
        <dbReference type="ARBA" id="ARBA00023136"/>
    </source>
</evidence>
<feature type="region of interest" description="Disordered" evidence="5">
    <location>
        <begin position="18"/>
        <end position="64"/>
    </location>
</feature>
<dbReference type="InterPro" id="IPR010482">
    <property type="entry name" value="TECPR1-like_DysF"/>
</dbReference>
<evidence type="ECO:0000256" key="6">
    <source>
        <dbReference type="SAM" id="Phobius"/>
    </source>
</evidence>
<feature type="transmembrane region" description="Helical" evidence="6">
    <location>
        <begin position="181"/>
        <end position="208"/>
    </location>
</feature>